<sequence length="345" mass="38646">MASFVTQNAAVGFVEQYRKTHALIGFAASQVAWDQAEADACVSAFFKPRAAQSGKGFLMPASESLGRYGDLADSEATQPEKDIVLLGVRACELRAREYLDRVFQQDDFQDPFYDRRRRSLMIVSCDCVDCADSCFCPLVGGRPFATEGFDLNFSPVDGGFVVEIRSDRGRALLDECGPNQLKEATAEQLAQRDRQRQQMVERLKRQNDDLEFDAADDATTPLPKDNDGDWQHFAADCVECGACTNICPTCHCFYLYDQVLGADRFERVRTWDSCLLSSYDRMAGGVHMKLTPRPQLLGRLANRVLHKFTYSPQQYEMLGCVGCGRCVDACLGKIDIRQVVQELSR</sequence>
<dbReference type="InterPro" id="IPR017900">
    <property type="entry name" value="4Fe4S_Fe_S_CS"/>
</dbReference>
<protein>
    <recommendedName>
        <fullName evidence="1">4Fe-4S ferredoxin-type domain-containing protein</fullName>
    </recommendedName>
</protein>
<evidence type="ECO:0000313" key="2">
    <source>
        <dbReference type="EMBL" id="KKN96952.1"/>
    </source>
</evidence>
<proteinExistence type="predicted"/>
<dbReference type="SUPFAM" id="SSF46548">
    <property type="entry name" value="alpha-helical ferredoxin"/>
    <property type="match status" value="1"/>
</dbReference>
<dbReference type="PROSITE" id="PS51379">
    <property type="entry name" value="4FE4S_FER_2"/>
    <property type="match status" value="2"/>
</dbReference>
<dbReference type="PANTHER" id="PTHR40447">
    <property type="entry name" value="ANAEROBIC SULFITE REDUCTASE SUBUNIT A"/>
    <property type="match status" value="1"/>
</dbReference>
<dbReference type="PROSITE" id="PS00198">
    <property type="entry name" value="4FE4S_FER_1"/>
    <property type="match status" value="1"/>
</dbReference>
<dbReference type="Pfam" id="PF17179">
    <property type="entry name" value="Fer4_22"/>
    <property type="match status" value="1"/>
</dbReference>
<dbReference type="AlphaFoldDB" id="A0A0F9VB15"/>
<organism evidence="2">
    <name type="scientific">marine sediment metagenome</name>
    <dbReference type="NCBI Taxonomy" id="412755"/>
    <lineage>
        <taxon>unclassified sequences</taxon>
        <taxon>metagenomes</taxon>
        <taxon>ecological metagenomes</taxon>
    </lineage>
</organism>
<name>A0A0F9VB15_9ZZZZ</name>
<comment type="caution">
    <text evidence="2">The sequence shown here is derived from an EMBL/GenBank/DDBJ whole genome shotgun (WGS) entry which is preliminary data.</text>
</comment>
<accession>A0A0F9VB15</accession>
<evidence type="ECO:0000259" key="1">
    <source>
        <dbReference type="PROSITE" id="PS51379"/>
    </source>
</evidence>
<reference evidence="2" key="1">
    <citation type="journal article" date="2015" name="Nature">
        <title>Complex archaea that bridge the gap between prokaryotes and eukaryotes.</title>
        <authorList>
            <person name="Spang A."/>
            <person name="Saw J.H."/>
            <person name="Jorgensen S.L."/>
            <person name="Zaremba-Niedzwiedzka K."/>
            <person name="Martijn J."/>
            <person name="Lind A.E."/>
            <person name="van Eijk R."/>
            <person name="Schleper C."/>
            <person name="Guy L."/>
            <person name="Ettema T.J."/>
        </authorList>
    </citation>
    <scope>NUCLEOTIDE SEQUENCE</scope>
</reference>
<dbReference type="InterPro" id="IPR017896">
    <property type="entry name" value="4Fe4S_Fe-S-bd"/>
</dbReference>
<feature type="domain" description="4Fe-4S ferredoxin-type" evidence="1">
    <location>
        <begin position="310"/>
        <end position="339"/>
    </location>
</feature>
<dbReference type="PANTHER" id="PTHR40447:SF1">
    <property type="entry name" value="ANAEROBIC SULFITE REDUCTASE SUBUNIT A"/>
    <property type="match status" value="1"/>
</dbReference>
<dbReference type="EMBL" id="LAZR01000061">
    <property type="protein sequence ID" value="KKN96952.1"/>
    <property type="molecule type" value="Genomic_DNA"/>
</dbReference>
<gene>
    <name evidence="2" type="ORF">LCGC14_0162020</name>
</gene>
<feature type="domain" description="4Fe-4S ferredoxin-type" evidence="1">
    <location>
        <begin position="228"/>
        <end position="258"/>
    </location>
</feature>